<gene>
    <name evidence="5 6" type="primary">eutC</name>
    <name evidence="6" type="ORF">LQ327_30895</name>
</gene>
<keyword evidence="2 5" id="KW-0456">Lyase</keyword>
<proteinExistence type="inferred from homology"/>
<sequence>MSAPDAWRLLRQATQARVGLGRAGDALPTAEILRLDAAHALARDAVHSPLDVDTLAAHLQEASGLDVVRVASEAADRAEYLQRPDLGRRLAEDTELDAGPDGWDLAVVVADGLSARAVQSHAAGLLAALLPRLAGWAVAPPVVATQARVALGDDVGARLGAAMVLVLVGERPGMSAPDSLGAYLTWGPRAGLVDSERNCVSNIRPPHGLSYDHAAEVLAALLTESRRRGLSGVELKDTGAALG</sequence>
<reference evidence="6 7" key="1">
    <citation type="submission" date="2021-11" db="EMBL/GenBank/DDBJ databases">
        <title>Draft genome sequence of Actinomycetospora sp. SF1 isolated from the rhizosphere soil.</title>
        <authorList>
            <person name="Duangmal K."/>
            <person name="Chantavorakit T."/>
        </authorList>
    </citation>
    <scope>NUCLEOTIDE SEQUENCE [LARGE SCALE GENOMIC DNA]</scope>
    <source>
        <strain evidence="6 7">TBRC 5722</strain>
    </source>
</reference>
<dbReference type="EMBL" id="JAJNDB010000009">
    <property type="protein sequence ID" value="MCD2197788.1"/>
    <property type="molecule type" value="Genomic_DNA"/>
</dbReference>
<organism evidence="6 7">
    <name type="scientific">Actinomycetospora endophytica</name>
    <dbReference type="NCBI Taxonomy" id="2291215"/>
    <lineage>
        <taxon>Bacteria</taxon>
        <taxon>Bacillati</taxon>
        <taxon>Actinomycetota</taxon>
        <taxon>Actinomycetes</taxon>
        <taxon>Pseudonocardiales</taxon>
        <taxon>Pseudonocardiaceae</taxon>
        <taxon>Actinomycetospora</taxon>
    </lineage>
</organism>
<comment type="function">
    <text evidence="5">Catalyzes the deamination of various vicinal amino-alcohols to oxo compounds. Allows this organism to utilize ethanolamine as the sole source of nitrogen and carbon in the presence of external vitamin B12.</text>
</comment>
<feature type="binding site" evidence="5">
    <location>
        <position position="149"/>
    </location>
    <ligand>
        <name>adenosylcob(III)alamin</name>
        <dbReference type="ChEBI" id="CHEBI:18408"/>
    </ligand>
</feature>
<evidence type="ECO:0000256" key="2">
    <source>
        <dbReference type="ARBA" id="ARBA00023239"/>
    </source>
</evidence>
<feature type="binding site" evidence="5">
    <location>
        <position position="170"/>
    </location>
    <ligand>
        <name>adenosylcob(III)alamin</name>
        <dbReference type="ChEBI" id="CHEBI:18408"/>
    </ligand>
</feature>
<dbReference type="RefSeq" id="WP_230740081.1">
    <property type="nucleotide sequence ID" value="NZ_JAJNDB010000009.1"/>
</dbReference>
<name>A0ABS8PIC7_9PSEU</name>
<dbReference type="HAMAP" id="MF_00601">
    <property type="entry name" value="EutC"/>
    <property type="match status" value="1"/>
</dbReference>
<comment type="similarity">
    <text evidence="5">Belongs to the EutC family.</text>
</comment>
<evidence type="ECO:0000256" key="3">
    <source>
        <dbReference type="ARBA" id="ARBA00023285"/>
    </source>
</evidence>
<evidence type="ECO:0000313" key="6">
    <source>
        <dbReference type="EMBL" id="MCD2197788.1"/>
    </source>
</evidence>
<keyword evidence="1 5" id="KW-0846">Cobalamin</keyword>
<evidence type="ECO:0000256" key="1">
    <source>
        <dbReference type="ARBA" id="ARBA00022628"/>
    </source>
</evidence>
<comment type="cofactor">
    <cofactor evidence="5">
        <name>adenosylcob(III)alamin</name>
        <dbReference type="ChEBI" id="CHEBI:18408"/>
    </cofactor>
    <text evidence="5">Binds between the large and small subunits.</text>
</comment>
<comment type="catalytic activity">
    <reaction evidence="5">
        <text>ethanolamine = acetaldehyde + NH4(+)</text>
        <dbReference type="Rhea" id="RHEA:15313"/>
        <dbReference type="ChEBI" id="CHEBI:15343"/>
        <dbReference type="ChEBI" id="CHEBI:28938"/>
        <dbReference type="ChEBI" id="CHEBI:57603"/>
        <dbReference type="EC" id="4.3.1.7"/>
    </reaction>
</comment>
<evidence type="ECO:0000256" key="4">
    <source>
        <dbReference type="ARBA" id="ARBA00024446"/>
    </source>
</evidence>
<accession>A0ABS8PIC7</accession>
<dbReference type="Gene3D" id="3.40.50.11240">
    <property type="entry name" value="Ethanolamine ammonia-lyase light chain (EutC)"/>
    <property type="match status" value="1"/>
</dbReference>
<dbReference type="Gene3D" id="1.10.30.40">
    <property type="entry name" value="Ethanolamine ammonia-lyase light chain (EutC), N-terminal domain"/>
    <property type="match status" value="1"/>
</dbReference>
<keyword evidence="3 5" id="KW-0170">Cobalt</keyword>
<dbReference type="Pfam" id="PF05985">
    <property type="entry name" value="EutC"/>
    <property type="match status" value="1"/>
</dbReference>
<dbReference type="InterPro" id="IPR042251">
    <property type="entry name" value="EutC_C"/>
</dbReference>
<dbReference type="PIRSF" id="PIRSF018982">
    <property type="entry name" value="EutC"/>
    <property type="match status" value="1"/>
</dbReference>
<dbReference type="GO" id="GO:0008851">
    <property type="term" value="F:ethanolamine ammonia-lyase activity"/>
    <property type="evidence" value="ECO:0007669"/>
    <property type="project" value="UniProtKB-EC"/>
</dbReference>
<dbReference type="InterPro" id="IPR042255">
    <property type="entry name" value="EutC_N"/>
</dbReference>
<protein>
    <recommendedName>
        <fullName evidence="5">Ethanolamine ammonia-lyase small subunit</fullName>
        <shortName evidence="5">EAL small subunit</shortName>
        <ecNumber evidence="5">4.3.1.7</ecNumber>
    </recommendedName>
</protein>
<comment type="pathway">
    <text evidence="5">Amine and polyamine degradation; ethanolamine degradation.</text>
</comment>
<keyword evidence="7" id="KW-1185">Reference proteome</keyword>
<comment type="subcellular location">
    <subcellularLocation>
        <location evidence="5">Bacterial microcompartment</location>
    </subcellularLocation>
</comment>
<feature type="binding site" evidence="5">
    <location>
        <position position="199"/>
    </location>
    <ligand>
        <name>adenosylcob(III)alamin</name>
        <dbReference type="ChEBI" id="CHEBI:18408"/>
    </ligand>
</feature>
<evidence type="ECO:0000313" key="7">
    <source>
        <dbReference type="Proteomes" id="UP001199469"/>
    </source>
</evidence>
<dbReference type="InterPro" id="IPR009246">
    <property type="entry name" value="EutC"/>
</dbReference>
<dbReference type="PANTHER" id="PTHR39330">
    <property type="entry name" value="ETHANOLAMINE AMMONIA-LYASE LIGHT CHAIN"/>
    <property type="match status" value="1"/>
</dbReference>
<dbReference type="PANTHER" id="PTHR39330:SF1">
    <property type="entry name" value="ETHANOLAMINE AMMONIA-LYASE SMALL SUBUNIT"/>
    <property type="match status" value="1"/>
</dbReference>
<dbReference type="EC" id="4.3.1.7" evidence="5"/>
<evidence type="ECO:0000256" key="5">
    <source>
        <dbReference type="HAMAP-Rule" id="MF_00601"/>
    </source>
</evidence>
<keyword evidence="4 5" id="KW-1283">Bacterial microcompartment</keyword>
<comment type="subunit">
    <text evidence="5">The basic unit is a heterodimer which dimerizes to form tetramers. The heterotetramers trimerize; 6 large subunits form a core ring with 6 small subunits projecting outwards.</text>
</comment>
<comment type="caution">
    <text evidence="6">The sequence shown here is derived from an EMBL/GenBank/DDBJ whole genome shotgun (WGS) entry which is preliminary data.</text>
</comment>
<dbReference type="NCBIfam" id="NF003971">
    <property type="entry name" value="PRK05465.1"/>
    <property type="match status" value="1"/>
</dbReference>
<dbReference type="Proteomes" id="UP001199469">
    <property type="component" value="Unassembled WGS sequence"/>
</dbReference>